<dbReference type="SUPFAM" id="SSF51690">
    <property type="entry name" value="Nicotinate/Quinolinate PRTase C-terminal domain-like"/>
    <property type="match status" value="1"/>
</dbReference>
<evidence type="ECO:0000256" key="8">
    <source>
        <dbReference type="ARBA" id="ARBA00048668"/>
    </source>
</evidence>
<dbReference type="InterPro" id="IPR007229">
    <property type="entry name" value="Nic_PRibTrfase-Fam"/>
</dbReference>
<dbReference type="GO" id="GO:0004516">
    <property type="term" value="F:nicotinate phosphoribosyltransferase activity"/>
    <property type="evidence" value="ECO:0007669"/>
    <property type="project" value="UniProtKB-UniRule"/>
</dbReference>
<evidence type="ECO:0000256" key="10">
    <source>
        <dbReference type="SAM" id="MobiDB-lite"/>
    </source>
</evidence>
<dbReference type="GO" id="GO:0016757">
    <property type="term" value="F:glycosyltransferase activity"/>
    <property type="evidence" value="ECO:0007669"/>
    <property type="project" value="UniProtKB-KW"/>
</dbReference>
<dbReference type="InterPro" id="IPR006405">
    <property type="entry name" value="Nic_PRibTrfase_pncB"/>
</dbReference>
<dbReference type="InterPro" id="IPR040727">
    <property type="entry name" value="NAPRTase_N"/>
</dbReference>
<dbReference type="InterPro" id="IPR036068">
    <property type="entry name" value="Nicotinate_pribotase-like_C"/>
</dbReference>
<keyword evidence="4" id="KW-0597">Phosphoprotein</keyword>
<keyword evidence="5 9" id="KW-0436">Ligase</keyword>
<dbReference type="Gene3D" id="3.20.140.10">
    <property type="entry name" value="nicotinate phosphoribosyltransferase"/>
    <property type="match status" value="1"/>
</dbReference>
<evidence type="ECO:0000256" key="1">
    <source>
        <dbReference type="ARBA" id="ARBA00004952"/>
    </source>
</evidence>
<comment type="caution">
    <text evidence="12">The sequence shown here is derived from an EMBL/GenBank/DDBJ whole genome shotgun (WGS) entry which is preliminary data.</text>
</comment>
<evidence type="ECO:0000313" key="13">
    <source>
        <dbReference type="Proteomes" id="UP000195062"/>
    </source>
</evidence>
<keyword evidence="6 9" id="KW-0662">Pyridine nucleotide biosynthesis</keyword>
<dbReference type="Proteomes" id="UP000195062">
    <property type="component" value="Unassembled WGS sequence"/>
</dbReference>
<dbReference type="NCBIfam" id="NF006698">
    <property type="entry name" value="PRK09243.1-5"/>
    <property type="match status" value="1"/>
</dbReference>
<gene>
    <name evidence="12" type="primary">pncB1</name>
    <name evidence="12" type="ORF">CMMCAS07_13870</name>
</gene>
<comment type="similarity">
    <text evidence="2 9">Belongs to the NAPRTase family.</text>
</comment>
<dbReference type="EMBL" id="MDHH01000003">
    <property type="protein sequence ID" value="OUE01391.1"/>
    <property type="molecule type" value="Genomic_DNA"/>
</dbReference>
<dbReference type="NCBIfam" id="TIGR01513">
    <property type="entry name" value="NAPRTase_put"/>
    <property type="match status" value="1"/>
</dbReference>
<dbReference type="Pfam" id="PF17767">
    <property type="entry name" value="NAPRTase_N"/>
    <property type="match status" value="1"/>
</dbReference>
<dbReference type="AlphaFoldDB" id="A0A251XG32"/>
<accession>A0A251XG32</accession>
<evidence type="ECO:0000256" key="4">
    <source>
        <dbReference type="ARBA" id="ARBA00022553"/>
    </source>
</evidence>
<dbReference type="GO" id="GO:0005829">
    <property type="term" value="C:cytosol"/>
    <property type="evidence" value="ECO:0007669"/>
    <property type="project" value="TreeGrafter"/>
</dbReference>
<organism evidence="12 13">
    <name type="scientific">Clavibacter michiganensis subsp. michiganensis</name>
    <dbReference type="NCBI Taxonomy" id="33013"/>
    <lineage>
        <taxon>Bacteria</taxon>
        <taxon>Bacillati</taxon>
        <taxon>Actinomycetota</taxon>
        <taxon>Actinomycetes</taxon>
        <taxon>Micrococcales</taxon>
        <taxon>Microbacteriaceae</taxon>
        <taxon>Clavibacter</taxon>
    </lineage>
</organism>
<reference evidence="12 13" key="1">
    <citation type="submission" date="2016-08" db="EMBL/GenBank/DDBJ databases">
        <title>Genome sequence of Clavibacter michiganensis subsp. michiganensis strain CASJ007.</title>
        <authorList>
            <person name="Thapa S.P."/>
            <person name="Coaker G."/>
        </authorList>
    </citation>
    <scope>NUCLEOTIDE SEQUENCE [LARGE SCALE GENOMIC DNA]</scope>
    <source>
        <strain evidence="12">CASJ007</strain>
    </source>
</reference>
<feature type="region of interest" description="Disordered" evidence="10">
    <location>
        <begin position="307"/>
        <end position="454"/>
    </location>
</feature>
<keyword evidence="7 9" id="KW-0808">Transferase</keyword>
<proteinExistence type="inferred from homology"/>
<dbReference type="GO" id="GO:0034355">
    <property type="term" value="P:NAD+ biosynthetic process via the salvage pathway"/>
    <property type="evidence" value="ECO:0007669"/>
    <property type="project" value="TreeGrafter"/>
</dbReference>
<feature type="compositionally biased region" description="Low complexity" evidence="10">
    <location>
        <begin position="354"/>
        <end position="370"/>
    </location>
</feature>
<dbReference type="InterPro" id="IPR013785">
    <property type="entry name" value="Aldolase_TIM"/>
</dbReference>
<comment type="catalytic activity">
    <reaction evidence="8 9">
        <text>5-phospho-alpha-D-ribose 1-diphosphate + nicotinate + ATP + H2O = nicotinate beta-D-ribonucleotide + ADP + phosphate + diphosphate</text>
        <dbReference type="Rhea" id="RHEA:36163"/>
        <dbReference type="ChEBI" id="CHEBI:15377"/>
        <dbReference type="ChEBI" id="CHEBI:30616"/>
        <dbReference type="ChEBI" id="CHEBI:32544"/>
        <dbReference type="ChEBI" id="CHEBI:33019"/>
        <dbReference type="ChEBI" id="CHEBI:43474"/>
        <dbReference type="ChEBI" id="CHEBI:57502"/>
        <dbReference type="ChEBI" id="CHEBI:58017"/>
        <dbReference type="ChEBI" id="CHEBI:456216"/>
        <dbReference type="EC" id="6.3.4.21"/>
    </reaction>
</comment>
<feature type="domain" description="Nicotinate phosphoribosyltransferase N-terminal" evidence="11">
    <location>
        <begin position="7"/>
        <end position="131"/>
    </location>
</feature>
<name>A0A251XG32_CLAMM</name>
<keyword evidence="12" id="KW-0328">Glycosyltransferase</keyword>
<dbReference type="Gene3D" id="3.20.20.70">
    <property type="entry name" value="Aldolase class I"/>
    <property type="match status" value="1"/>
</dbReference>
<evidence type="ECO:0000256" key="2">
    <source>
        <dbReference type="ARBA" id="ARBA00010897"/>
    </source>
</evidence>
<sequence>MTQATSLLTDRYELTMLDAALKAGTHDRECVFECFARRLPSGRRFGVVAGTGRLLELIRDFRFGDAELEYLRAERVVGEEALAWLADYRFRGRITGYREGEVYFPGSPLLTVEAPFADGVILETLVLSVLNYDSAVASAAARMVQVAGDRPLAEMGSRRTGERSAVAAARAAFIAGFSATSNLEAGRAWGVPTMGTAAHSFTLLHDTEEQAFRAQVDALGAGTTLLVDTYDVRQGVETAVRVAGPGLGAVRLDSGDLPVLVGEVRAQLDALGATGTRITVTNDLDEHGIAGLAASPVDSYGVGTSLVTGSGARPRAWSSSSSPTATRAAPATGCPSRSGRRASRAAAASRRRCAGTTRRASPRASSSRSGRTPHRSPVTATSSSRWRRGASRIRAGSDPRGPPRPARTTPGSCATCPRRPSGCAPAIRRSPPRRAPPPDADGRSDAPYSGFMFS</sequence>
<comment type="function">
    <text evidence="9">Catalyzes the first step in the biosynthesis of NAD from nicotinic acid, the ATP-dependent synthesis of beta-nicotinate D-ribonucleotide from nicotinate and 5-phospho-D-ribose 1-phosphate.</text>
</comment>
<dbReference type="UniPathway" id="UPA00253">
    <property type="reaction ID" value="UER00457"/>
</dbReference>
<keyword evidence="13" id="KW-1185">Reference proteome</keyword>
<comment type="pathway">
    <text evidence="1 9">Cofactor biosynthesis; NAD(+) biosynthesis; nicotinate D-ribonucleotide from nicotinate: step 1/1.</text>
</comment>
<protein>
    <recommendedName>
        <fullName evidence="3 9">Nicotinate phosphoribosyltransferase</fullName>
        <ecNumber evidence="3 9">6.3.4.21</ecNumber>
    </recommendedName>
</protein>
<evidence type="ECO:0000259" key="11">
    <source>
        <dbReference type="Pfam" id="PF17767"/>
    </source>
</evidence>
<evidence type="ECO:0000256" key="6">
    <source>
        <dbReference type="ARBA" id="ARBA00022642"/>
    </source>
</evidence>
<evidence type="ECO:0000256" key="3">
    <source>
        <dbReference type="ARBA" id="ARBA00013236"/>
    </source>
</evidence>
<feature type="compositionally biased region" description="Low complexity" evidence="10">
    <location>
        <begin position="309"/>
        <end position="337"/>
    </location>
</feature>
<dbReference type="EC" id="6.3.4.21" evidence="3 9"/>
<feature type="compositionally biased region" description="Basic residues" evidence="10">
    <location>
        <begin position="338"/>
        <end position="353"/>
    </location>
</feature>
<comment type="PTM">
    <text evidence="9">Transiently phosphorylated on a His residue during the reaction cycle. Phosphorylation strongly increases the affinity for substrates and increases the rate of nicotinate D-ribonucleotide production. Dephosphorylation regenerates the low-affinity form of the enzyme, leading to product release.</text>
</comment>
<dbReference type="PANTHER" id="PTHR11098:SF8">
    <property type="entry name" value="NICOTINATE PHOSPHORIBOSYLTRANSFERASE PNCB1"/>
    <property type="match status" value="1"/>
</dbReference>
<dbReference type="SUPFAM" id="SSF54675">
    <property type="entry name" value="Nicotinate/Quinolinate PRTase N-terminal domain-like"/>
    <property type="match status" value="1"/>
</dbReference>
<evidence type="ECO:0000256" key="9">
    <source>
        <dbReference type="RuleBase" id="RU365100"/>
    </source>
</evidence>
<evidence type="ECO:0000313" key="12">
    <source>
        <dbReference type="EMBL" id="OUE01391.1"/>
    </source>
</evidence>
<evidence type="ECO:0000256" key="5">
    <source>
        <dbReference type="ARBA" id="ARBA00022598"/>
    </source>
</evidence>
<evidence type="ECO:0000256" key="7">
    <source>
        <dbReference type="ARBA" id="ARBA00022679"/>
    </source>
</evidence>
<dbReference type="PANTHER" id="PTHR11098">
    <property type="entry name" value="NICOTINATE PHOSPHORIBOSYLTRANSFERASE"/>
    <property type="match status" value="1"/>
</dbReference>